<feature type="region of interest" description="Disordered" evidence="1">
    <location>
        <begin position="105"/>
        <end position="135"/>
    </location>
</feature>
<dbReference type="Proteomes" id="UP001283341">
    <property type="component" value="Unassembled WGS sequence"/>
</dbReference>
<feature type="compositionally biased region" description="Basic residues" evidence="1">
    <location>
        <begin position="70"/>
        <end position="81"/>
    </location>
</feature>
<comment type="caution">
    <text evidence="2">The sequence shown here is derived from an EMBL/GenBank/DDBJ whole genome shotgun (WGS) entry which is preliminary data.</text>
</comment>
<accession>A0AAE0I5T9</accession>
<evidence type="ECO:0000256" key="1">
    <source>
        <dbReference type="SAM" id="MobiDB-lite"/>
    </source>
</evidence>
<feature type="compositionally biased region" description="Low complexity" evidence="1">
    <location>
        <begin position="1"/>
        <end position="11"/>
    </location>
</feature>
<reference evidence="2" key="2">
    <citation type="submission" date="2023-06" db="EMBL/GenBank/DDBJ databases">
        <authorList>
            <consortium name="Lawrence Berkeley National Laboratory"/>
            <person name="Haridas S."/>
            <person name="Hensen N."/>
            <person name="Bonometti L."/>
            <person name="Westerberg I."/>
            <person name="Brannstrom I.O."/>
            <person name="Guillou S."/>
            <person name="Cros-Aarteil S."/>
            <person name="Calhoun S."/>
            <person name="Kuo A."/>
            <person name="Mondo S."/>
            <person name="Pangilinan J."/>
            <person name="Riley R."/>
            <person name="Labutti K."/>
            <person name="Andreopoulos B."/>
            <person name="Lipzen A."/>
            <person name="Chen C."/>
            <person name="Yanf M."/>
            <person name="Daum C."/>
            <person name="Ng V."/>
            <person name="Clum A."/>
            <person name="Steindorff A."/>
            <person name="Ohm R."/>
            <person name="Martin F."/>
            <person name="Silar P."/>
            <person name="Natvig D."/>
            <person name="Lalanne C."/>
            <person name="Gautier V."/>
            <person name="Ament-Velasquez S.L."/>
            <person name="Kruys A."/>
            <person name="Hutchinson M.I."/>
            <person name="Powell A.J."/>
            <person name="Barry K."/>
            <person name="Miller A.N."/>
            <person name="Grigoriev I.V."/>
            <person name="Debuchy R."/>
            <person name="Gladieux P."/>
            <person name="Thoren M.H."/>
            <person name="Johannesson H."/>
        </authorList>
    </citation>
    <scope>NUCLEOTIDE SEQUENCE</scope>
    <source>
        <strain evidence="2">CBS 118394</strain>
    </source>
</reference>
<evidence type="ECO:0000313" key="3">
    <source>
        <dbReference type="Proteomes" id="UP001283341"/>
    </source>
</evidence>
<name>A0AAE0I5T9_9PEZI</name>
<protein>
    <submittedName>
        <fullName evidence="2">Uncharacterized protein</fullName>
    </submittedName>
</protein>
<sequence>MDSNGNTGTNGNDKKSNPSAPAPPLPPDPAPTPAPTPPPDPAPTPAPAPPLDPELAPAPDPTPNGSTRAPKGKPFSRRIRRRRVATAHLLHRNWQANLLFQELQDRPRNDTSDASTVNTQDANTCSRGMDMHHNL</sequence>
<feature type="compositionally biased region" description="Pro residues" evidence="1">
    <location>
        <begin position="20"/>
        <end position="62"/>
    </location>
</feature>
<feature type="compositionally biased region" description="Polar residues" evidence="1">
    <location>
        <begin position="112"/>
        <end position="126"/>
    </location>
</feature>
<organism evidence="2 3">
    <name type="scientific">Apodospora peruviana</name>
    <dbReference type="NCBI Taxonomy" id="516989"/>
    <lineage>
        <taxon>Eukaryota</taxon>
        <taxon>Fungi</taxon>
        <taxon>Dikarya</taxon>
        <taxon>Ascomycota</taxon>
        <taxon>Pezizomycotina</taxon>
        <taxon>Sordariomycetes</taxon>
        <taxon>Sordariomycetidae</taxon>
        <taxon>Sordariales</taxon>
        <taxon>Lasiosphaeriaceae</taxon>
        <taxon>Apodospora</taxon>
    </lineage>
</organism>
<feature type="region of interest" description="Disordered" evidence="1">
    <location>
        <begin position="1"/>
        <end position="81"/>
    </location>
</feature>
<gene>
    <name evidence="2" type="ORF">B0H66DRAFT_603740</name>
</gene>
<dbReference type="AlphaFoldDB" id="A0AAE0I5T9"/>
<proteinExistence type="predicted"/>
<evidence type="ECO:0000313" key="2">
    <source>
        <dbReference type="EMBL" id="KAK3319183.1"/>
    </source>
</evidence>
<dbReference type="EMBL" id="JAUEDM010000004">
    <property type="protein sequence ID" value="KAK3319183.1"/>
    <property type="molecule type" value="Genomic_DNA"/>
</dbReference>
<reference evidence="2" key="1">
    <citation type="journal article" date="2023" name="Mol. Phylogenet. Evol.">
        <title>Genome-scale phylogeny and comparative genomics of the fungal order Sordariales.</title>
        <authorList>
            <person name="Hensen N."/>
            <person name="Bonometti L."/>
            <person name="Westerberg I."/>
            <person name="Brannstrom I.O."/>
            <person name="Guillou S."/>
            <person name="Cros-Aarteil S."/>
            <person name="Calhoun S."/>
            <person name="Haridas S."/>
            <person name="Kuo A."/>
            <person name="Mondo S."/>
            <person name="Pangilinan J."/>
            <person name="Riley R."/>
            <person name="LaButti K."/>
            <person name="Andreopoulos B."/>
            <person name="Lipzen A."/>
            <person name="Chen C."/>
            <person name="Yan M."/>
            <person name="Daum C."/>
            <person name="Ng V."/>
            <person name="Clum A."/>
            <person name="Steindorff A."/>
            <person name="Ohm R.A."/>
            <person name="Martin F."/>
            <person name="Silar P."/>
            <person name="Natvig D.O."/>
            <person name="Lalanne C."/>
            <person name="Gautier V."/>
            <person name="Ament-Velasquez S.L."/>
            <person name="Kruys A."/>
            <person name="Hutchinson M.I."/>
            <person name="Powell A.J."/>
            <person name="Barry K."/>
            <person name="Miller A.N."/>
            <person name="Grigoriev I.V."/>
            <person name="Debuchy R."/>
            <person name="Gladieux P."/>
            <person name="Hiltunen Thoren M."/>
            <person name="Johannesson H."/>
        </authorList>
    </citation>
    <scope>NUCLEOTIDE SEQUENCE</scope>
    <source>
        <strain evidence="2">CBS 118394</strain>
    </source>
</reference>
<keyword evidence="3" id="KW-1185">Reference proteome</keyword>